<dbReference type="STRING" id="67386.AQI95_31125"/>
<evidence type="ECO:0000259" key="2">
    <source>
        <dbReference type="Pfam" id="PF12158"/>
    </source>
</evidence>
<keyword evidence="1" id="KW-0812">Transmembrane</keyword>
<feature type="transmembrane region" description="Helical" evidence="1">
    <location>
        <begin position="123"/>
        <end position="146"/>
    </location>
</feature>
<name>A0A101NY34_9ACTN</name>
<keyword evidence="1" id="KW-0472">Membrane</keyword>
<comment type="caution">
    <text evidence="3">The sequence shown here is derived from an EMBL/GenBank/DDBJ whole genome shotgun (WGS) entry which is preliminary data.</text>
</comment>
<dbReference type="OrthoDB" id="4221100at2"/>
<keyword evidence="4" id="KW-1185">Reference proteome</keyword>
<dbReference type="EMBL" id="LMWN01000043">
    <property type="protein sequence ID" value="KUN01385.1"/>
    <property type="molecule type" value="Genomic_DNA"/>
</dbReference>
<organism evidence="3 4">
    <name type="scientific">Streptomyces yokosukanensis</name>
    <dbReference type="NCBI Taxonomy" id="67386"/>
    <lineage>
        <taxon>Bacteria</taxon>
        <taxon>Bacillati</taxon>
        <taxon>Actinomycetota</taxon>
        <taxon>Actinomycetes</taxon>
        <taxon>Kitasatosporales</taxon>
        <taxon>Streptomycetaceae</taxon>
        <taxon>Streptomyces</taxon>
    </lineage>
</organism>
<reference evidence="3 4" key="1">
    <citation type="submission" date="2015-10" db="EMBL/GenBank/DDBJ databases">
        <title>Draft genome sequence of Streptomyces yokosukanensis DSM 40224, type strain for the species Streptomyces yokosukanensis.</title>
        <authorList>
            <person name="Ruckert C."/>
            <person name="Winkler A."/>
            <person name="Kalinowski J."/>
            <person name="Kampfer P."/>
            <person name="Glaeser S."/>
        </authorList>
    </citation>
    <scope>NUCLEOTIDE SEQUENCE [LARGE SCALE GENOMIC DNA]</scope>
    <source>
        <strain evidence="3 4">DSM 40224</strain>
    </source>
</reference>
<evidence type="ECO:0000313" key="4">
    <source>
        <dbReference type="Proteomes" id="UP000053127"/>
    </source>
</evidence>
<dbReference type="InterPro" id="IPR021994">
    <property type="entry name" value="DUF3592"/>
</dbReference>
<proteinExistence type="predicted"/>
<dbReference type="Proteomes" id="UP000053127">
    <property type="component" value="Unassembled WGS sequence"/>
</dbReference>
<feature type="transmembrane region" description="Helical" evidence="1">
    <location>
        <begin position="6"/>
        <end position="24"/>
    </location>
</feature>
<dbReference type="Pfam" id="PF12158">
    <property type="entry name" value="DUF3592"/>
    <property type="match status" value="1"/>
</dbReference>
<sequence length="155" mass="16840">MDLLFYAVPSLMIAGFGYAALLLLHRARRINRTWSHGLTAEARCMRMFTTTSGGGGDTSVRTTLHHVYEFTTREGRTVRFEEEDGPATVVEGDVVTVRYLPEQPERATARPPARARLAVGTGFGLAFLGVCIAFCVGFIVVAHSMFTEAGGGLMP</sequence>
<feature type="domain" description="DUF3592" evidence="2">
    <location>
        <begin position="55"/>
        <end position="112"/>
    </location>
</feature>
<dbReference type="RefSeq" id="WP_067131386.1">
    <property type="nucleotide sequence ID" value="NZ_JBFACD010000004.1"/>
</dbReference>
<keyword evidence="1" id="KW-1133">Transmembrane helix</keyword>
<gene>
    <name evidence="3" type="ORF">AQI95_31125</name>
</gene>
<evidence type="ECO:0000256" key="1">
    <source>
        <dbReference type="SAM" id="Phobius"/>
    </source>
</evidence>
<evidence type="ECO:0000313" key="3">
    <source>
        <dbReference type="EMBL" id="KUN01385.1"/>
    </source>
</evidence>
<protein>
    <recommendedName>
        <fullName evidence="2">DUF3592 domain-containing protein</fullName>
    </recommendedName>
</protein>
<dbReference type="AlphaFoldDB" id="A0A101NY34"/>
<accession>A0A101NY34</accession>